<evidence type="ECO:0000313" key="5">
    <source>
        <dbReference type="Proteomes" id="UP000092993"/>
    </source>
</evidence>
<keyword evidence="2" id="KW-1133">Transmembrane helix</keyword>
<feature type="transmembrane region" description="Helical" evidence="2">
    <location>
        <begin position="157"/>
        <end position="176"/>
    </location>
</feature>
<proteinExistence type="predicted"/>
<keyword evidence="2" id="KW-0472">Membrane</keyword>
<evidence type="ECO:0000313" key="4">
    <source>
        <dbReference type="EMBL" id="OBZ67172.1"/>
    </source>
</evidence>
<keyword evidence="5" id="KW-1185">Reference proteome</keyword>
<accession>A0A1C7LR73</accession>
<feature type="domain" description="DUF6535" evidence="3">
    <location>
        <begin position="54"/>
        <end position="240"/>
    </location>
</feature>
<organism evidence="4 5">
    <name type="scientific">Grifola frondosa</name>
    <name type="common">Maitake</name>
    <name type="synonym">Polyporus frondosus</name>
    <dbReference type="NCBI Taxonomy" id="5627"/>
    <lineage>
        <taxon>Eukaryota</taxon>
        <taxon>Fungi</taxon>
        <taxon>Dikarya</taxon>
        <taxon>Basidiomycota</taxon>
        <taxon>Agaricomycotina</taxon>
        <taxon>Agaricomycetes</taxon>
        <taxon>Polyporales</taxon>
        <taxon>Grifolaceae</taxon>
        <taxon>Grifola</taxon>
    </lineage>
</organism>
<feature type="region of interest" description="Disordered" evidence="1">
    <location>
        <begin position="617"/>
        <end position="639"/>
    </location>
</feature>
<gene>
    <name evidence="4" type="ORF">A0H81_13028</name>
</gene>
<evidence type="ECO:0000256" key="2">
    <source>
        <dbReference type="SAM" id="Phobius"/>
    </source>
</evidence>
<keyword evidence="2" id="KW-0812">Transmembrane</keyword>
<reference evidence="4 5" key="1">
    <citation type="submission" date="2016-03" db="EMBL/GenBank/DDBJ databases">
        <title>Whole genome sequencing of Grifola frondosa 9006-11.</title>
        <authorList>
            <person name="Min B."/>
            <person name="Park H."/>
            <person name="Kim J.-G."/>
            <person name="Cho H."/>
            <person name="Oh Y.-L."/>
            <person name="Kong W.-S."/>
            <person name="Choi I.-G."/>
        </authorList>
    </citation>
    <scope>NUCLEOTIDE SEQUENCE [LARGE SCALE GENOMIC DNA]</scope>
    <source>
        <strain evidence="4 5">9006-11</strain>
    </source>
</reference>
<dbReference type="Proteomes" id="UP000092993">
    <property type="component" value="Unassembled WGS sequence"/>
</dbReference>
<dbReference type="OrthoDB" id="3219854at2759"/>
<evidence type="ECO:0000256" key="1">
    <source>
        <dbReference type="SAM" id="MobiDB-lite"/>
    </source>
</evidence>
<feature type="region of interest" description="Disordered" evidence="1">
    <location>
        <begin position="15"/>
        <end position="50"/>
    </location>
</feature>
<name>A0A1C7LR73_GRIFR</name>
<dbReference type="EMBL" id="LUGG01000025">
    <property type="protein sequence ID" value="OBZ67172.1"/>
    <property type="molecule type" value="Genomic_DNA"/>
</dbReference>
<evidence type="ECO:0000259" key="3">
    <source>
        <dbReference type="Pfam" id="PF20153"/>
    </source>
</evidence>
<sequence length="639" mass="70648">MSVLFPSRQMHVLPQATGIPDRTSHSGPFKTQKVDDENTPPCPKRDGEDTASAWSRCAGVLSDYDRSLVQGWKEEIDMLLVFAGLFSAVLTAFNVQSYQMLQPDPTDTPVALLAQISAQLNSFAISTAFVNSTHPISSTSNPGSTFQAAPFAVRVNVMWFASLICSLAAASIAIMVKQWINQFTHGLVGASLSHETARLRQYRYDSLVKWRVFEIMTLLPLLLQIALALFLVGLLDLLWNLHPTVAIVSTVLVVILLLFSVITISPQALGIFLLVQGVLRVYRASCRLIYSVLVQDWVSSLASRMNGHWDDYLSALRRCSVGYAYCSWRTAKEMSVRDEGSVLDQHLLVAADAITMDDDFLENTVEPCFHTIAPEVAVPCYYDMLLNRADRLDALVETWTHDRGTKSVNAVLRLTLCLLEKLVAGGDDYVENQLRILTLSWTLWSRVGTVESAYPVTARFLNRVATMFMNQADDRSIIASYIFFTVIRERDLAPIGRDVLRTTTSLITHLPEDDAGIEIFLKARELVGRSSPLSGSSRDSTVGSVPRRRFHAAMADIGNRSSYWCGTSPGSSRRRKPTAAVIVGVMTEKIVQLSDHLSVLAGIPVAKDPPRAFAIPEFGRGGDLDSDLPRNQPLHRATA</sequence>
<feature type="transmembrane region" description="Helical" evidence="2">
    <location>
        <begin position="76"/>
        <end position="95"/>
    </location>
</feature>
<feature type="transmembrane region" description="Helical" evidence="2">
    <location>
        <begin position="218"/>
        <end position="239"/>
    </location>
</feature>
<feature type="transmembrane region" description="Helical" evidence="2">
    <location>
        <begin position="245"/>
        <end position="275"/>
    </location>
</feature>
<protein>
    <recommendedName>
        <fullName evidence="3">DUF6535 domain-containing protein</fullName>
    </recommendedName>
</protein>
<dbReference type="InterPro" id="IPR045338">
    <property type="entry name" value="DUF6535"/>
</dbReference>
<dbReference type="AlphaFoldDB" id="A0A1C7LR73"/>
<dbReference type="Pfam" id="PF20153">
    <property type="entry name" value="DUF6535"/>
    <property type="match status" value="1"/>
</dbReference>
<comment type="caution">
    <text evidence="4">The sequence shown here is derived from an EMBL/GenBank/DDBJ whole genome shotgun (WGS) entry which is preliminary data.</text>
</comment>